<feature type="domain" description="Restriction endonuclease type IV Mrr" evidence="1">
    <location>
        <begin position="6"/>
        <end position="124"/>
    </location>
</feature>
<evidence type="ECO:0000259" key="1">
    <source>
        <dbReference type="Pfam" id="PF04471"/>
    </source>
</evidence>
<dbReference type="EMBL" id="JAVDTX010000005">
    <property type="protein sequence ID" value="MDR6845627.1"/>
    <property type="molecule type" value="Genomic_DNA"/>
</dbReference>
<dbReference type="InterPro" id="IPR011856">
    <property type="entry name" value="tRNA_endonuc-like_dom_sf"/>
</dbReference>
<dbReference type="InterPro" id="IPR007560">
    <property type="entry name" value="Restrct_endonuc_IV_Mrr"/>
</dbReference>
<protein>
    <recommendedName>
        <fullName evidence="1">Restriction endonuclease type IV Mrr domain-containing protein</fullName>
    </recommendedName>
</protein>
<dbReference type="RefSeq" id="WP_310007097.1">
    <property type="nucleotide sequence ID" value="NZ_JAVDTX010000005.1"/>
</dbReference>
<organism evidence="2 3">
    <name type="scientific">Flavobacterium granuli</name>
    <dbReference type="NCBI Taxonomy" id="280093"/>
    <lineage>
        <taxon>Bacteria</taxon>
        <taxon>Pseudomonadati</taxon>
        <taxon>Bacteroidota</taxon>
        <taxon>Flavobacteriia</taxon>
        <taxon>Flavobacteriales</taxon>
        <taxon>Flavobacteriaceae</taxon>
        <taxon>Flavobacterium</taxon>
    </lineage>
</organism>
<name>A0ABU1S3L6_9FLAO</name>
<proteinExistence type="predicted"/>
<dbReference type="SUPFAM" id="SSF52980">
    <property type="entry name" value="Restriction endonuclease-like"/>
    <property type="match status" value="1"/>
</dbReference>
<accession>A0ABU1S3L6</accession>
<dbReference type="Proteomes" id="UP001261871">
    <property type="component" value="Unassembled WGS sequence"/>
</dbReference>
<dbReference type="Gene3D" id="3.40.1350.10">
    <property type="match status" value="1"/>
</dbReference>
<evidence type="ECO:0000313" key="3">
    <source>
        <dbReference type="Proteomes" id="UP001261871"/>
    </source>
</evidence>
<comment type="caution">
    <text evidence="2">The sequence shown here is derived from an EMBL/GenBank/DDBJ whole genome shotgun (WGS) entry which is preliminary data.</text>
</comment>
<dbReference type="Pfam" id="PF04471">
    <property type="entry name" value="Mrr_cat"/>
    <property type="match status" value="1"/>
</dbReference>
<evidence type="ECO:0000313" key="2">
    <source>
        <dbReference type="EMBL" id="MDR6845627.1"/>
    </source>
</evidence>
<keyword evidence="3" id="KW-1185">Reference proteome</keyword>
<reference evidence="2 3" key="1">
    <citation type="submission" date="2023-07" db="EMBL/GenBank/DDBJ databases">
        <title>Sorghum-associated microbial communities from plants grown in Nebraska, USA.</title>
        <authorList>
            <person name="Schachtman D."/>
        </authorList>
    </citation>
    <scope>NUCLEOTIDE SEQUENCE [LARGE SCALE GENOMIC DNA]</scope>
    <source>
        <strain evidence="2 3">BE124</strain>
    </source>
</reference>
<gene>
    <name evidence="2" type="ORF">J2W95_002337</name>
</gene>
<dbReference type="InterPro" id="IPR011335">
    <property type="entry name" value="Restrct_endonuc-II-like"/>
</dbReference>
<sequence length="282" mass="32300">MSETNNLDWKKYEAITKYIYETLGKESGVKIKGYGNNCKVIGKSGVSHQIDVLTELSDGIHTYKTAIECKYWQEKITKDIVMKVSEIIEDAGINKGVIVSKNGFTQDGISFAKYKNIGLVELRETEELLYEKLPKTVDMGIDFQIKSTLLRPEILSIDIDAIDKVQKEKETIELSKTVIILSNGDEIPFDYYVKMFQQELHKQKRIFQPIMKGYKISEGSLLNKRTNTSVKIKGIIFTGVLTERNTDLKFSLVDQVWLIMKSIFEERTFSITKNGIITENKK</sequence>